<evidence type="ECO:0000313" key="2">
    <source>
        <dbReference type="Proteomes" id="UP000078225"/>
    </source>
</evidence>
<evidence type="ECO:0000313" key="1">
    <source>
        <dbReference type="EMBL" id="OAT76898.1"/>
    </source>
</evidence>
<protein>
    <recommendedName>
        <fullName evidence="3">Transposase</fullName>
    </recommendedName>
</protein>
<organism evidence="1 2">
    <name type="scientific">Mangrovibacter phragmitis</name>
    <dbReference type="NCBI Taxonomy" id="1691903"/>
    <lineage>
        <taxon>Bacteria</taxon>
        <taxon>Pseudomonadati</taxon>
        <taxon>Pseudomonadota</taxon>
        <taxon>Gammaproteobacteria</taxon>
        <taxon>Enterobacterales</taxon>
        <taxon>Enterobacteriaceae</taxon>
        <taxon>Mangrovibacter</taxon>
    </lineage>
</organism>
<dbReference type="EMBL" id="LYRP01000012">
    <property type="protein sequence ID" value="OAT76898.1"/>
    <property type="molecule type" value="Genomic_DNA"/>
</dbReference>
<gene>
    <name evidence="1" type="ORF">A9B99_06165</name>
</gene>
<dbReference type="STRING" id="1691903.A9B99_06165"/>
<comment type="caution">
    <text evidence="1">The sequence shown here is derived from an EMBL/GenBank/DDBJ whole genome shotgun (WGS) entry which is preliminary data.</text>
</comment>
<dbReference type="RefSeq" id="WP_064597346.1">
    <property type="nucleotide sequence ID" value="NZ_LYRP01000012.1"/>
</dbReference>
<accession>A0A1B7L3P5</accession>
<dbReference type="AlphaFoldDB" id="A0A1B7L3P5"/>
<dbReference type="Proteomes" id="UP000078225">
    <property type="component" value="Unassembled WGS sequence"/>
</dbReference>
<reference evidence="2" key="1">
    <citation type="submission" date="2016-05" db="EMBL/GenBank/DDBJ databases">
        <authorList>
            <person name="Behera P."/>
            <person name="Vaishampayan P."/>
            <person name="Singh N."/>
            <person name="Raina V."/>
            <person name="Suar M."/>
            <person name="Pattnaik A."/>
            <person name="Rastogi G."/>
        </authorList>
    </citation>
    <scope>NUCLEOTIDE SEQUENCE [LARGE SCALE GENOMIC DNA]</scope>
    <source>
        <strain evidence="2">MP23</strain>
    </source>
</reference>
<sequence length="65" mass="7215">MATIAQQLEQLGREDGWKQGVREGERQVALKIARGLLQRGAEYQFITEVTGVTQDDLAQIARTGD</sequence>
<dbReference type="OrthoDB" id="6466936at2"/>
<keyword evidence="2" id="KW-1185">Reference proteome</keyword>
<evidence type="ECO:0008006" key="3">
    <source>
        <dbReference type="Google" id="ProtNLM"/>
    </source>
</evidence>
<proteinExistence type="predicted"/>
<name>A0A1B7L3P5_9ENTR</name>